<protein>
    <recommendedName>
        <fullName evidence="3">DUF833-domain-containing protein</fullName>
    </recommendedName>
</protein>
<organism evidence="1 2">
    <name type="scientific">[Candida] railenensis</name>
    <dbReference type="NCBI Taxonomy" id="45579"/>
    <lineage>
        <taxon>Eukaryota</taxon>
        <taxon>Fungi</taxon>
        <taxon>Dikarya</taxon>
        <taxon>Ascomycota</taxon>
        <taxon>Saccharomycotina</taxon>
        <taxon>Pichiomycetes</taxon>
        <taxon>Debaryomycetaceae</taxon>
        <taxon>Kurtzmaniella</taxon>
    </lineage>
</organism>
<dbReference type="PANTHER" id="PTHR17985">
    <property type="entry name" value="SER/THR-RICH PROTEIN T10 IN DGCR REGION"/>
    <property type="match status" value="1"/>
</dbReference>
<dbReference type="GO" id="GO:0005794">
    <property type="term" value="C:Golgi apparatus"/>
    <property type="evidence" value="ECO:0007669"/>
    <property type="project" value="TreeGrafter"/>
</dbReference>
<gene>
    <name evidence="1" type="ORF">CLIB1423_04S06502</name>
</gene>
<sequence length="328" mass="37024">MCILLSSTEHPDYPFILLSNRDEFFRRPTEPADFRDTEDGKVKILAPLDLARPEHGTWIGAATDGKLAVLLNFREENYSESYSEISRGIIPLDYLKSGDISVDEWVKNLETSISKERGVDPKEEYPLRKVGGFTLMYGNLSLESNGKISHLNILSNRGDRGKVHVPIDSDVALLDADIGHKTTFGLSNSLYSNPWPKVNLGEELLSKAIKYSIVRRENLQELVTSCFEVLSTDTLSQEMASDKTQDFTAKMMELKKSIFIPPVESGFEIAIGSNPTIGRYYGTRTQTVIVLDKEGELHYFEKNIQTSDVLTEGEVEVKHFHFPIRKNK</sequence>
<dbReference type="GO" id="GO:0009306">
    <property type="term" value="P:protein secretion"/>
    <property type="evidence" value="ECO:0007669"/>
    <property type="project" value="TreeGrafter"/>
</dbReference>
<dbReference type="PANTHER" id="PTHR17985:SF8">
    <property type="entry name" value="TRANSPORT AND GOLGI ORGANIZATION PROTEIN 2 HOMOLOG"/>
    <property type="match status" value="1"/>
</dbReference>
<evidence type="ECO:0000313" key="2">
    <source>
        <dbReference type="Proteomes" id="UP000837801"/>
    </source>
</evidence>
<dbReference type="GO" id="GO:0007030">
    <property type="term" value="P:Golgi organization"/>
    <property type="evidence" value="ECO:0007669"/>
    <property type="project" value="TreeGrafter"/>
</dbReference>
<proteinExistence type="predicted"/>
<dbReference type="Pfam" id="PF05742">
    <property type="entry name" value="TANGO2"/>
    <property type="match status" value="1"/>
</dbReference>
<name>A0A9P0QM69_9ASCO</name>
<accession>A0A9P0QM69</accession>
<dbReference type="Proteomes" id="UP000837801">
    <property type="component" value="Unassembled WGS sequence"/>
</dbReference>
<dbReference type="AlphaFoldDB" id="A0A9P0QM69"/>
<reference evidence="1" key="1">
    <citation type="submission" date="2022-03" db="EMBL/GenBank/DDBJ databases">
        <authorList>
            <person name="Legras J.-L."/>
            <person name="Devillers H."/>
            <person name="Grondin C."/>
        </authorList>
    </citation>
    <scope>NUCLEOTIDE SEQUENCE</scope>
    <source>
        <strain evidence="1">CLIB 1423</strain>
    </source>
</reference>
<evidence type="ECO:0008006" key="3">
    <source>
        <dbReference type="Google" id="ProtNLM"/>
    </source>
</evidence>
<evidence type="ECO:0000313" key="1">
    <source>
        <dbReference type="EMBL" id="CAH2351811.1"/>
    </source>
</evidence>
<comment type="caution">
    <text evidence="1">The sequence shown here is derived from an EMBL/GenBank/DDBJ whole genome shotgun (WGS) entry which is preliminary data.</text>
</comment>
<dbReference type="OrthoDB" id="191601at2759"/>
<keyword evidence="2" id="KW-1185">Reference proteome</keyword>
<dbReference type="InterPro" id="IPR008551">
    <property type="entry name" value="TANGO2"/>
</dbReference>
<dbReference type="EMBL" id="CAKXYY010000004">
    <property type="protein sequence ID" value="CAH2351811.1"/>
    <property type="molecule type" value="Genomic_DNA"/>
</dbReference>